<name>A0A1H2VMX5_9PSED</name>
<sequence length="157" mass="17980">MRVLTIDMHRLERALDDPGPLEHYLDLHSGQFISLDADDPDAQTLHQLESDPERYAGIPPLDTADRIDMREAFLFDLHDPHAHPLLAAALQSRRPLRTFGYELEQFPAARRAWPIYEKARLHELALNWLMELGLEPAAETAADSSMPEGIRRRLLRA</sequence>
<evidence type="ECO:0000313" key="1">
    <source>
        <dbReference type="EMBL" id="SDW69657.1"/>
    </source>
</evidence>
<dbReference type="OrthoDB" id="6885232at2"/>
<gene>
    <name evidence="1" type="ORF">SAMN05216287_1293</name>
</gene>
<reference evidence="2" key="1">
    <citation type="submission" date="2016-10" db="EMBL/GenBank/DDBJ databases">
        <authorList>
            <person name="Varghese N."/>
            <person name="Submissions S."/>
        </authorList>
    </citation>
    <scope>NUCLEOTIDE SEQUENCE [LARGE SCALE GENOMIC DNA]</scope>
    <source>
        <strain evidence="2">NRRL B-59562</strain>
    </source>
</reference>
<accession>A0A1H2VMX5</accession>
<dbReference type="STRING" id="1007099.SAMN05216287_1293"/>
<dbReference type="Pfam" id="PF03682">
    <property type="entry name" value="UPF0158"/>
    <property type="match status" value="1"/>
</dbReference>
<dbReference type="Proteomes" id="UP000243778">
    <property type="component" value="Unassembled WGS sequence"/>
</dbReference>
<evidence type="ECO:0000313" key="2">
    <source>
        <dbReference type="Proteomes" id="UP000243778"/>
    </source>
</evidence>
<proteinExistence type="predicted"/>
<dbReference type="EMBL" id="FNNU01000002">
    <property type="protein sequence ID" value="SDW69657.1"/>
    <property type="molecule type" value="Genomic_DNA"/>
</dbReference>
<dbReference type="InterPro" id="IPR005361">
    <property type="entry name" value="UPF0158"/>
</dbReference>
<dbReference type="AlphaFoldDB" id="A0A1H2VMX5"/>
<protein>
    <submittedName>
        <fullName evidence="1">Uncharacterized protein</fullName>
    </submittedName>
</protein>
<organism evidence="1 2">
    <name type="scientific">Pseudomonas kuykendallii</name>
    <dbReference type="NCBI Taxonomy" id="1007099"/>
    <lineage>
        <taxon>Bacteria</taxon>
        <taxon>Pseudomonadati</taxon>
        <taxon>Pseudomonadota</taxon>
        <taxon>Gammaproteobacteria</taxon>
        <taxon>Pseudomonadales</taxon>
        <taxon>Pseudomonadaceae</taxon>
        <taxon>Pseudomonas</taxon>
    </lineage>
</organism>
<dbReference type="RefSeq" id="WP_090225633.1">
    <property type="nucleotide sequence ID" value="NZ_FNNU01000002.1"/>
</dbReference>
<keyword evidence="2" id="KW-1185">Reference proteome</keyword>